<dbReference type="GO" id="GO:0004340">
    <property type="term" value="F:glucokinase activity"/>
    <property type="evidence" value="ECO:0007669"/>
    <property type="project" value="UniProtKB-UniRule"/>
</dbReference>
<name>N6VU51_9GAMM</name>
<keyword evidence="3" id="KW-0067">ATP-binding</keyword>
<comment type="caution">
    <text evidence="5">The sequence shown here is derived from an EMBL/GenBank/DDBJ whole genome shotgun (WGS) entry which is preliminary data.</text>
</comment>
<dbReference type="NCBIfam" id="NF001415">
    <property type="entry name" value="PRK00292.1-2"/>
    <property type="match status" value="1"/>
</dbReference>
<reference evidence="5 6" key="1">
    <citation type="journal article" date="2013" name="Genome Announc.">
        <title>Genome Sequence of the Polycyclic Aromatic Hydrocarbon-Degrading Bacterium Strain Marinobacter nanhaiticus D15-8WT.</title>
        <authorList>
            <person name="Cui Z."/>
            <person name="Gao W."/>
            <person name="Li Q."/>
            <person name="Xu G."/>
            <person name="Zheng L."/>
        </authorList>
    </citation>
    <scope>NUCLEOTIDE SEQUENCE [LARGE SCALE GENOMIC DNA]</scope>
    <source>
        <strain evidence="5 6">D15-8W</strain>
    </source>
</reference>
<dbReference type="PANTHER" id="PTHR47690">
    <property type="entry name" value="GLUCOKINASE"/>
    <property type="match status" value="1"/>
</dbReference>
<dbReference type="Pfam" id="PF02685">
    <property type="entry name" value="Glucokinase"/>
    <property type="match status" value="1"/>
</dbReference>
<protein>
    <recommendedName>
        <fullName evidence="3">Glucokinase</fullName>
        <ecNumber evidence="3">2.7.1.2</ecNumber>
    </recommendedName>
    <alternativeName>
        <fullName evidence="3">Glucose kinase</fullName>
    </alternativeName>
</protein>
<dbReference type="AlphaFoldDB" id="N6VU51"/>
<comment type="similarity">
    <text evidence="3 4">Belongs to the bacterial glucokinase family.</text>
</comment>
<sequence>MTDQAAVELVGDIGGTNARFALTREGDVHLHAIEVLPCGEFDNLDSAIKAYMQKVGIDRVKDVCLAVAGPVPSAKDPDAQFRMTNNHWRFGLQAIREQFELRSFKLINDFTAMALGVPNVAQDQLIHVCGGPGDENRAKLVIGPGTGLGVSGLVPIHDGWVPLMTEGGHVDFAPTDETEIRILQILKARFGRVSVERILCGQGILNLYQAHAEIQGVSAPLDAPEKITTAAIKDGDALARHTLRHFCEILGRTAGNAALTVGSLGGVYLCGGILPKFLEFFLESPFQAAFEDKGRMRPLMEATPVHIVMEPYTGLLGAAEALRNREVE</sequence>
<dbReference type="GO" id="GO:0006096">
    <property type="term" value="P:glycolytic process"/>
    <property type="evidence" value="ECO:0007669"/>
    <property type="project" value="UniProtKB-UniRule"/>
</dbReference>
<feature type="binding site" evidence="3">
    <location>
        <begin position="11"/>
        <end position="16"/>
    </location>
    <ligand>
        <name>ATP</name>
        <dbReference type="ChEBI" id="CHEBI:30616"/>
    </ligand>
</feature>
<keyword evidence="1 3" id="KW-0808">Transferase</keyword>
<evidence type="ECO:0000313" key="5">
    <source>
        <dbReference type="EMBL" id="ENO13665.2"/>
    </source>
</evidence>
<dbReference type="PATRIC" id="fig|626887.3.peg.3948"/>
<dbReference type="InterPro" id="IPR050201">
    <property type="entry name" value="Bacterial_glucokinase"/>
</dbReference>
<dbReference type="EC" id="2.7.1.2" evidence="3"/>
<dbReference type="GO" id="GO:0005524">
    <property type="term" value="F:ATP binding"/>
    <property type="evidence" value="ECO:0007669"/>
    <property type="project" value="UniProtKB-UniRule"/>
</dbReference>
<dbReference type="OrthoDB" id="9800595at2"/>
<dbReference type="Gene3D" id="3.30.420.40">
    <property type="match status" value="1"/>
</dbReference>
<dbReference type="GO" id="GO:0005829">
    <property type="term" value="C:cytosol"/>
    <property type="evidence" value="ECO:0007669"/>
    <property type="project" value="TreeGrafter"/>
</dbReference>
<comment type="catalytic activity">
    <reaction evidence="3">
        <text>D-glucose + ATP = D-glucose 6-phosphate + ADP + H(+)</text>
        <dbReference type="Rhea" id="RHEA:17825"/>
        <dbReference type="ChEBI" id="CHEBI:4167"/>
        <dbReference type="ChEBI" id="CHEBI:15378"/>
        <dbReference type="ChEBI" id="CHEBI:30616"/>
        <dbReference type="ChEBI" id="CHEBI:61548"/>
        <dbReference type="ChEBI" id="CHEBI:456216"/>
        <dbReference type="EC" id="2.7.1.2"/>
    </reaction>
</comment>
<dbReference type="HAMAP" id="MF_00524">
    <property type="entry name" value="Glucokinase"/>
    <property type="match status" value="1"/>
</dbReference>
<dbReference type="InterPro" id="IPR043129">
    <property type="entry name" value="ATPase_NBD"/>
</dbReference>
<evidence type="ECO:0000256" key="1">
    <source>
        <dbReference type="ARBA" id="ARBA00022679"/>
    </source>
</evidence>
<dbReference type="RefSeq" id="WP_040883410.1">
    <property type="nucleotide sequence ID" value="NZ_AP028878.1"/>
</dbReference>
<comment type="subcellular location">
    <subcellularLocation>
        <location evidence="3">Cytoplasm</location>
    </subcellularLocation>
</comment>
<gene>
    <name evidence="3" type="primary">glk</name>
    <name evidence="5" type="ORF">J057_19755</name>
</gene>
<dbReference type="GO" id="GO:0005536">
    <property type="term" value="F:D-glucose binding"/>
    <property type="evidence" value="ECO:0007669"/>
    <property type="project" value="InterPro"/>
</dbReference>
<keyword evidence="3" id="KW-0963">Cytoplasm</keyword>
<keyword evidence="3" id="KW-0547">Nucleotide-binding</keyword>
<dbReference type="HOGENOM" id="CLU_042582_1_0_6"/>
<evidence type="ECO:0000313" key="6">
    <source>
        <dbReference type="Proteomes" id="UP000013165"/>
    </source>
</evidence>
<dbReference type="InterPro" id="IPR003836">
    <property type="entry name" value="Glucokinase"/>
</dbReference>
<dbReference type="NCBIfam" id="TIGR00749">
    <property type="entry name" value="glk"/>
    <property type="match status" value="1"/>
</dbReference>
<dbReference type="Gene3D" id="3.40.367.20">
    <property type="match status" value="1"/>
</dbReference>
<dbReference type="EMBL" id="APLQ01000014">
    <property type="protein sequence ID" value="ENO13665.2"/>
    <property type="molecule type" value="Genomic_DNA"/>
</dbReference>
<dbReference type="CDD" id="cd24008">
    <property type="entry name" value="ASKHA_NBD_GLK"/>
    <property type="match status" value="1"/>
</dbReference>
<dbReference type="eggNOG" id="COG0837">
    <property type="taxonomic scope" value="Bacteria"/>
</dbReference>
<dbReference type="SUPFAM" id="SSF53067">
    <property type="entry name" value="Actin-like ATPase domain"/>
    <property type="match status" value="1"/>
</dbReference>
<evidence type="ECO:0000256" key="3">
    <source>
        <dbReference type="HAMAP-Rule" id="MF_00524"/>
    </source>
</evidence>
<dbReference type="Proteomes" id="UP000013165">
    <property type="component" value="Unassembled WGS sequence"/>
</dbReference>
<accession>N6VU51</accession>
<dbReference type="STRING" id="626887.J057_19755"/>
<proteinExistence type="inferred from homology"/>
<organism evidence="5 6">
    <name type="scientific">Marinobacter nanhaiticus D15-8W</name>
    <dbReference type="NCBI Taxonomy" id="626887"/>
    <lineage>
        <taxon>Bacteria</taxon>
        <taxon>Pseudomonadati</taxon>
        <taxon>Pseudomonadota</taxon>
        <taxon>Gammaproteobacteria</taxon>
        <taxon>Pseudomonadales</taxon>
        <taxon>Marinobacteraceae</taxon>
        <taxon>Marinobacter</taxon>
    </lineage>
</organism>
<keyword evidence="3" id="KW-0324">Glycolysis</keyword>
<keyword evidence="6" id="KW-1185">Reference proteome</keyword>
<evidence type="ECO:0000256" key="2">
    <source>
        <dbReference type="ARBA" id="ARBA00022777"/>
    </source>
</evidence>
<keyword evidence="2 3" id="KW-0418">Kinase</keyword>
<dbReference type="PANTHER" id="PTHR47690:SF1">
    <property type="entry name" value="GLUCOKINASE"/>
    <property type="match status" value="1"/>
</dbReference>
<evidence type="ECO:0000256" key="4">
    <source>
        <dbReference type="RuleBase" id="RU004046"/>
    </source>
</evidence>